<keyword evidence="5" id="KW-0560">Oxidoreductase</keyword>
<name>A0A7R7XH43_9EURO</name>
<evidence type="ECO:0000313" key="9">
    <source>
        <dbReference type="EMBL" id="BCS20868.1"/>
    </source>
</evidence>
<evidence type="ECO:0000256" key="8">
    <source>
        <dbReference type="SAM" id="Phobius"/>
    </source>
</evidence>
<keyword evidence="8" id="KW-0472">Membrane</keyword>
<dbReference type="Pfam" id="PF00067">
    <property type="entry name" value="p450"/>
    <property type="match status" value="1"/>
</dbReference>
<keyword evidence="3" id="KW-0349">Heme</keyword>
<evidence type="ECO:0000256" key="4">
    <source>
        <dbReference type="ARBA" id="ARBA00022723"/>
    </source>
</evidence>
<dbReference type="InterPro" id="IPR050121">
    <property type="entry name" value="Cytochrome_P450_monoxygenase"/>
</dbReference>
<dbReference type="EMBL" id="AP024444">
    <property type="protein sequence ID" value="BCS20868.1"/>
    <property type="molecule type" value="Genomic_DNA"/>
</dbReference>
<dbReference type="OrthoDB" id="3945418at2759"/>
<evidence type="ECO:0000256" key="7">
    <source>
        <dbReference type="ARBA" id="ARBA00023033"/>
    </source>
</evidence>
<dbReference type="GO" id="GO:0004497">
    <property type="term" value="F:monooxygenase activity"/>
    <property type="evidence" value="ECO:0007669"/>
    <property type="project" value="UniProtKB-KW"/>
</dbReference>
<dbReference type="GO" id="GO:0020037">
    <property type="term" value="F:heme binding"/>
    <property type="evidence" value="ECO:0007669"/>
    <property type="project" value="InterPro"/>
</dbReference>
<evidence type="ECO:0000256" key="2">
    <source>
        <dbReference type="ARBA" id="ARBA00010617"/>
    </source>
</evidence>
<comment type="cofactor">
    <cofactor evidence="1">
        <name>heme</name>
        <dbReference type="ChEBI" id="CHEBI:30413"/>
    </cofactor>
</comment>
<keyword evidence="8" id="KW-1133">Transmembrane helix</keyword>
<feature type="transmembrane region" description="Helical" evidence="8">
    <location>
        <begin position="6"/>
        <end position="26"/>
    </location>
</feature>
<evidence type="ECO:0000256" key="5">
    <source>
        <dbReference type="ARBA" id="ARBA00023002"/>
    </source>
</evidence>
<dbReference type="KEGG" id="apuu:APUU_21300A"/>
<keyword evidence="6" id="KW-0408">Iron</keyword>
<gene>
    <name evidence="9" type="ORF">APUU_21300A</name>
</gene>
<dbReference type="GO" id="GO:0016705">
    <property type="term" value="F:oxidoreductase activity, acting on paired donors, with incorporation or reduction of molecular oxygen"/>
    <property type="evidence" value="ECO:0007669"/>
    <property type="project" value="InterPro"/>
</dbReference>
<comment type="similarity">
    <text evidence="2">Belongs to the cytochrome P450 family.</text>
</comment>
<proteinExistence type="inferred from homology"/>
<keyword evidence="8" id="KW-0812">Transmembrane</keyword>
<keyword evidence="10" id="KW-1185">Reference proteome</keyword>
<keyword evidence="4" id="KW-0479">Metal-binding</keyword>
<dbReference type="InterPro" id="IPR036396">
    <property type="entry name" value="Cyt_P450_sf"/>
</dbReference>
<dbReference type="Gene3D" id="1.10.630.10">
    <property type="entry name" value="Cytochrome P450"/>
    <property type="match status" value="1"/>
</dbReference>
<reference evidence="9" key="1">
    <citation type="submission" date="2021-01" db="EMBL/GenBank/DDBJ databases">
        <authorList>
            <consortium name="Aspergillus puulaauensis MK2 genome sequencing consortium"/>
            <person name="Kazuki M."/>
            <person name="Futagami T."/>
        </authorList>
    </citation>
    <scope>NUCLEOTIDE SEQUENCE</scope>
    <source>
        <strain evidence="9">MK2</strain>
    </source>
</reference>
<sequence length="199" mass="23106">MLHPAALLAIVCAGYVLALLIYRLWFSPLAKFPGPKIAAATLWYETYHDAFRWGQYTFEIAKMHEKYGSIVRISPHELHINDPDYYEVLYSRDSPRNKYAYFTTQFGISRSTIATVDHYHHRMLRSNMNPYFSITRVRKQEPLIQGLVNKLVDRISAYKNTGTPIDLQHAFTCFTTEVVSDYTMGTGLHYLDEPDFIPE</sequence>
<dbReference type="PANTHER" id="PTHR24305">
    <property type="entry name" value="CYTOCHROME P450"/>
    <property type="match status" value="1"/>
</dbReference>
<keyword evidence="7" id="KW-0503">Monooxygenase</keyword>
<evidence type="ECO:0000256" key="3">
    <source>
        <dbReference type="ARBA" id="ARBA00022617"/>
    </source>
</evidence>
<dbReference type="GeneID" id="64970873"/>
<reference evidence="9" key="2">
    <citation type="submission" date="2021-02" db="EMBL/GenBank/DDBJ databases">
        <title>Aspergillus puulaauensis MK2 genome sequence.</title>
        <authorList>
            <person name="Futagami T."/>
            <person name="Mori K."/>
            <person name="Kadooka C."/>
            <person name="Tanaka T."/>
        </authorList>
    </citation>
    <scope>NUCLEOTIDE SEQUENCE</scope>
    <source>
        <strain evidence="9">MK2</strain>
    </source>
</reference>
<organism evidence="9 10">
    <name type="scientific">Aspergillus puulaauensis</name>
    <dbReference type="NCBI Taxonomy" id="1220207"/>
    <lineage>
        <taxon>Eukaryota</taxon>
        <taxon>Fungi</taxon>
        <taxon>Dikarya</taxon>
        <taxon>Ascomycota</taxon>
        <taxon>Pezizomycotina</taxon>
        <taxon>Eurotiomycetes</taxon>
        <taxon>Eurotiomycetidae</taxon>
        <taxon>Eurotiales</taxon>
        <taxon>Aspergillaceae</taxon>
        <taxon>Aspergillus</taxon>
    </lineage>
</organism>
<evidence type="ECO:0000256" key="6">
    <source>
        <dbReference type="ARBA" id="ARBA00023004"/>
    </source>
</evidence>
<dbReference type="SUPFAM" id="SSF48264">
    <property type="entry name" value="Cytochrome P450"/>
    <property type="match status" value="1"/>
</dbReference>
<protein>
    <recommendedName>
        <fullName evidence="11">Cytochrome P450</fullName>
    </recommendedName>
</protein>
<dbReference type="InterPro" id="IPR001128">
    <property type="entry name" value="Cyt_P450"/>
</dbReference>
<dbReference type="Proteomes" id="UP000654913">
    <property type="component" value="Chromosome 2"/>
</dbReference>
<dbReference type="AlphaFoldDB" id="A0A7R7XH43"/>
<evidence type="ECO:0000313" key="10">
    <source>
        <dbReference type="Proteomes" id="UP000654913"/>
    </source>
</evidence>
<evidence type="ECO:0000256" key="1">
    <source>
        <dbReference type="ARBA" id="ARBA00001971"/>
    </source>
</evidence>
<dbReference type="GO" id="GO:0005506">
    <property type="term" value="F:iron ion binding"/>
    <property type="evidence" value="ECO:0007669"/>
    <property type="project" value="InterPro"/>
</dbReference>
<accession>A0A7R7XH43</accession>
<evidence type="ECO:0008006" key="11">
    <source>
        <dbReference type="Google" id="ProtNLM"/>
    </source>
</evidence>
<dbReference type="PANTHER" id="PTHR24305:SF157">
    <property type="entry name" value="N-ACETYLTRYPTOPHAN 6-HYDROXYLASE IVOC-RELATED"/>
    <property type="match status" value="1"/>
</dbReference>
<dbReference type="RefSeq" id="XP_041553062.1">
    <property type="nucleotide sequence ID" value="XM_041700036.1"/>
</dbReference>